<dbReference type="SUPFAM" id="SSF50692">
    <property type="entry name" value="ADC-like"/>
    <property type="match status" value="1"/>
</dbReference>
<feature type="domain" description="4Fe-4S Mo/W bis-MGD-type" evidence="5">
    <location>
        <begin position="21"/>
        <end position="78"/>
    </location>
</feature>
<accession>A0A160PFP9</accession>
<dbReference type="SMART" id="SM00926">
    <property type="entry name" value="Molybdop_Fe4S4"/>
    <property type="match status" value="1"/>
</dbReference>
<dbReference type="CDD" id="cd02786">
    <property type="entry name" value="MopB_CT_3"/>
    <property type="match status" value="1"/>
</dbReference>
<dbReference type="GO" id="GO:0043546">
    <property type="term" value="F:molybdopterin cofactor binding"/>
    <property type="evidence" value="ECO:0007669"/>
    <property type="project" value="InterPro"/>
</dbReference>
<sequence length="726" mass="79765">MLEERISEIDAEAAAKTASEAVTRLGACPHDCPDTCSMIYTVESGRLTDVRGNPDHPMTRGALCGKLKDFDRHHYNPDRILYPMRRAGPKGSGQFERITWDEALSEIHRRFSTIIETHGAEAILPYNYLGNEGVVQGLTVGDAFFNRLGATVAEKTFCGSGSCTAWLLTVGPTNGTDPMSFTQSNLIVIWGCNSVSTNIHHWHVVKEAQRNGAKVVVIDPYRSRTAAQADWHLMPKPGTDGALAMAMIHVIIAEGLTDDDYIARHTVGFEPLKERAQAFTPEYAAEICGIPAEDIRHLAREYATTRNAALRPGVAVERSAGGAQALRAIFSLPALTGSWKDPGGGIYQMPLWEFPVHWDRVCRPDLIPEGTRVINVLKLGEVLTGEAGINPGIHALMVYNANPVSNSTETAKIKRGLAREDLFTVVSEHFVTDTARYADILLPATMAAEHDDMMFSWGHFFFTLNQKAIEPPGETVSNAELFRRLAKTFGFTEPQFSMSEAELMEWYLDWESPKLGGISMDHFRQHGWYRLNVGDPETRTPHAEGNFPTPSGKCEFYSEAAVTGGNFVAPPFRQMYEQFQGGEPLDPLPGYVPANERPETNPSQAERYPLNIVSPKSHGFLNSQYANEAHKVRAQGEQTILINPADAASREIGEGALVRVFNDRGAFHGQARVTDDVPQGLVIASLGYWHSLNRDGAVNVISASTYGGMGHSPTFSDNLVQVGLAQ</sequence>
<gene>
    <name evidence="6" type="ORF">MPPM_1956</name>
</gene>
<dbReference type="InterPro" id="IPR037920">
    <property type="entry name" value="YoaE_C"/>
</dbReference>
<evidence type="ECO:0000256" key="1">
    <source>
        <dbReference type="ARBA" id="ARBA00010312"/>
    </source>
</evidence>
<dbReference type="CDD" id="cd02766">
    <property type="entry name" value="MopB_3"/>
    <property type="match status" value="1"/>
</dbReference>
<dbReference type="AlphaFoldDB" id="A0A160PFP9"/>
<evidence type="ECO:0000256" key="2">
    <source>
        <dbReference type="ARBA" id="ARBA00022723"/>
    </source>
</evidence>
<dbReference type="Proteomes" id="UP000218288">
    <property type="component" value="Chromosome"/>
</dbReference>
<dbReference type="Gene3D" id="2.20.25.90">
    <property type="entry name" value="ADC-like domains"/>
    <property type="match status" value="1"/>
</dbReference>
<dbReference type="InterPro" id="IPR050612">
    <property type="entry name" value="Prok_Mopterin_Oxidored"/>
</dbReference>
<dbReference type="InterPro" id="IPR009010">
    <property type="entry name" value="Asp_de-COase-like_dom_sf"/>
</dbReference>
<dbReference type="Gene3D" id="3.40.228.10">
    <property type="entry name" value="Dimethylsulfoxide Reductase, domain 2"/>
    <property type="match status" value="1"/>
</dbReference>
<dbReference type="GO" id="GO:0016491">
    <property type="term" value="F:oxidoreductase activity"/>
    <property type="evidence" value="ECO:0007669"/>
    <property type="project" value="InterPro"/>
</dbReference>
<evidence type="ECO:0000259" key="5">
    <source>
        <dbReference type="PROSITE" id="PS51669"/>
    </source>
</evidence>
<evidence type="ECO:0000313" key="7">
    <source>
        <dbReference type="Proteomes" id="UP000218288"/>
    </source>
</evidence>
<dbReference type="EMBL" id="AP014809">
    <property type="protein sequence ID" value="BAU90561.1"/>
    <property type="molecule type" value="Genomic_DNA"/>
</dbReference>
<dbReference type="RefSeq" id="WP_096484879.1">
    <property type="nucleotide sequence ID" value="NZ_AP014809.1"/>
</dbReference>
<dbReference type="GO" id="GO:0051536">
    <property type="term" value="F:iron-sulfur cluster binding"/>
    <property type="evidence" value="ECO:0007669"/>
    <property type="project" value="UniProtKB-KW"/>
</dbReference>
<keyword evidence="3" id="KW-0408">Iron</keyword>
<dbReference type="Pfam" id="PF00384">
    <property type="entry name" value="Molybdopterin"/>
    <property type="match status" value="1"/>
</dbReference>
<proteinExistence type="inferred from homology"/>
<evidence type="ECO:0000256" key="3">
    <source>
        <dbReference type="ARBA" id="ARBA00023004"/>
    </source>
</evidence>
<name>A0A160PFP9_9HYPH</name>
<protein>
    <submittedName>
        <fullName evidence="6">Molybdopterin oxidoreductase</fullName>
    </submittedName>
</protein>
<organism evidence="6 7">
    <name type="scientific">Methylorubrum populi</name>
    <dbReference type="NCBI Taxonomy" id="223967"/>
    <lineage>
        <taxon>Bacteria</taxon>
        <taxon>Pseudomonadati</taxon>
        <taxon>Pseudomonadota</taxon>
        <taxon>Alphaproteobacteria</taxon>
        <taxon>Hyphomicrobiales</taxon>
        <taxon>Methylobacteriaceae</taxon>
        <taxon>Methylorubrum</taxon>
    </lineage>
</organism>
<dbReference type="Pfam" id="PF04879">
    <property type="entry name" value="Molybdop_Fe4S4"/>
    <property type="match status" value="1"/>
</dbReference>
<dbReference type="InterPro" id="IPR006963">
    <property type="entry name" value="Mopterin_OxRdtase_4Fe-4S_dom"/>
</dbReference>
<dbReference type="Pfam" id="PF01568">
    <property type="entry name" value="Molydop_binding"/>
    <property type="match status" value="1"/>
</dbReference>
<dbReference type="Gene3D" id="2.40.40.20">
    <property type="match status" value="1"/>
</dbReference>
<dbReference type="Gene3D" id="3.30.2070.10">
    <property type="entry name" value="Formate dehydrogenase/DMSO reductase"/>
    <property type="match status" value="1"/>
</dbReference>
<dbReference type="InterPro" id="IPR006657">
    <property type="entry name" value="MoPterin_dinucl-bd_dom"/>
</dbReference>
<keyword evidence="4" id="KW-0411">Iron-sulfur</keyword>
<dbReference type="InterPro" id="IPR006656">
    <property type="entry name" value="Mopterin_OxRdtase"/>
</dbReference>
<reference evidence="6 7" key="1">
    <citation type="journal article" date="2016" name="Genome Announc.">
        <title>Complete Genome Sequence of Methylobacterium populi P-1M, Isolated from Pink-Pigmented Household Biofilm.</title>
        <authorList>
            <person name="Morohoshi T."/>
            <person name="Ikeda T."/>
        </authorList>
    </citation>
    <scope>NUCLEOTIDE SEQUENCE [LARGE SCALE GENOMIC DNA]</scope>
    <source>
        <strain evidence="6 7">P-1M</strain>
    </source>
</reference>
<evidence type="ECO:0000313" key="6">
    <source>
        <dbReference type="EMBL" id="BAU90561.1"/>
    </source>
</evidence>
<dbReference type="OrthoDB" id="9759518at2"/>
<comment type="similarity">
    <text evidence="1">Belongs to the prokaryotic molybdopterin-containing oxidoreductase family.</text>
</comment>
<dbReference type="PROSITE" id="PS51669">
    <property type="entry name" value="4FE4S_MOW_BIS_MGD"/>
    <property type="match status" value="1"/>
</dbReference>
<dbReference type="SUPFAM" id="SSF53706">
    <property type="entry name" value="Formate dehydrogenase/DMSO reductase, domains 1-3"/>
    <property type="match status" value="1"/>
</dbReference>
<dbReference type="GO" id="GO:0046872">
    <property type="term" value="F:metal ion binding"/>
    <property type="evidence" value="ECO:0007669"/>
    <property type="project" value="UniProtKB-KW"/>
</dbReference>
<dbReference type="PANTHER" id="PTHR43742">
    <property type="entry name" value="TRIMETHYLAMINE-N-OXIDE REDUCTASE"/>
    <property type="match status" value="1"/>
</dbReference>
<keyword evidence="2" id="KW-0479">Metal-binding</keyword>
<dbReference type="PANTHER" id="PTHR43742:SF6">
    <property type="entry name" value="OXIDOREDUCTASE YYAE-RELATED"/>
    <property type="match status" value="1"/>
</dbReference>
<dbReference type="Gene3D" id="3.40.50.740">
    <property type="match status" value="1"/>
</dbReference>
<evidence type="ECO:0000256" key="4">
    <source>
        <dbReference type="ARBA" id="ARBA00023014"/>
    </source>
</evidence>